<proteinExistence type="predicted"/>
<comment type="caution">
    <text evidence="7">The sequence shown here is derived from an EMBL/GenBank/DDBJ whole genome shotgun (WGS) entry which is preliminary data.</text>
</comment>
<reference evidence="8" key="1">
    <citation type="journal article" date="2019" name="Int. J. Syst. Evol. Microbiol.">
        <title>The Global Catalogue of Microorganisms (GCM) 10K type strain sequencing project: providing services to taxonomists for standard genome sequencing and annotation.</title>
        <authorList>
            <consortium name="The Broad Institute Genomics Platform"/>
            <consortium name="The Broad Institute Genome Sequencing Center for Infectious Disease"/>
            <person name="Wu L."/>
            <person name="Ma J."/>
        </authorList>
    </citation>
    <scope>NUCLEOTIDE SEQUENCE [LARGE SCALE GENOMIC DNA]</scope>
    <source>
        <strain evidence="8">KCTC 52298</strain>
    </source>
</reference>
<dbReference type="PANTHER" id="PTHR30250:SF26">
    <property type="entry name" value="PSMA PROTEIN"/>
    <property type="match status" value="1"/>
</dbReference>
<feature type="transmembrane region" description="Helical" evidence="6">
    <location>
        <begin position="380"/>
        <end position="400"/>
    </location>
</feature>
<evidence type="ECO:0000313" key="7">
    <source>
        <dbReference type="EMBL" id="MFD2557062.1"/>
    </source>
</evidence>
<evidence type="ECO:0000256" key="1">
    <source>
        <dbReference type="ARBA" id="ARBA00004651"/>
    </source>
</evidence>
<dbReference type="RefSeq" id="WP_210354560.1">
    <property type="nucleotide sequence ID" value="NZ_JAEQMU010000002.1"/>
</dbReference>
<dbReference type="EMBL" id="JBHULD010000025">
    <property type="protein sequence ID" value="MFD2557062.1"/>
    <property type="molecule type" value="Genomic_DNA"/>
</dbReference>
<feature type="transmembrane region" description="Helical" evidence="6">
    <location>
        <begin position="306"/>
        <end position="327"/>
    </location>
</feature>
<feature type="transmembrane region" description="Helical" evidence="6">
    <location>
        <begin position="406"/>
        <end position="423"/>
    </location>
</feature>
<evidence type="ECO:0000256" key="2">
    <source>
        <dbReference type="ARBA" id="ARBA00022475"/>
    </source>
</evidence>
<keyword evidence="5 6" id="KW-0472">Membrane</keyword>
<name>A0ABW5L7H1_9SPHI</name>
<evidence type="ECO:0000256" key="6">
    <source>
        <dbReference type="SAM" id="Phobius"/>
    </source>
</evidence>
<feature type="transmembrane region" description="Helical" evidence="6">
    <location>
        <begin position="86"/>
        <end position="113"/>
    </location>
</feature>
<gene>
    <name evidence="7" type="ORF">ACFSQW_21910</name>
</gene>
<dbReference type="PANTHER" id="PTHR30250">
    <property type="entry name" value="PST FAMILY PREDICTED COLANIC ACID TRANSPORTER"/>
    <property type="match status" value="1"/>
</dbReference>
<feature type="transmembrane region" description="Helical" evidence="6">
    <location>
        <begin position="187"/>
        <end position="208"/>
    </location>
</feature>
<sequence>MLKAEDKKIAKNSLALYLQMFFGMLVGFYTSRVVLDVLGIDDFGLYNVVGGVVAMFTILNSAMSSSSSRFLTYELGTHDKERLKQVFGVTMFIHLGIALIIAVLAVPIGLWFMKTKMQIDMGRMYAAELVFYASVLSTCLTVVMVPFQATIIAHEKMSIYVYFSMVDLLAKLGIVIILPSVAGDKLVVYAFMLLGLHFIMQFSYIVYCRRHFVETRGRLSLDKGLMKEMSSFAGWSLFGDSAVLMMTQGVNILLNVFFGAGVNAARGIAVQVQSVLARFVGGFQTALNPQIIKRYAAKELEEMHRLIYASSRYSFYVMLIVVIPIFLELDEVLNWWLKQVPEHTASFLRIMIVISLIECLANPLIFAAKATGKIKKYQSILGGLLLLVVPFSYCFLALGYPPESVFMVHLVITLLGHVVRVVLISGMVSLSINSYLNKVVSPCLVVAIFGALFPYFWKSLFPNSSTIIFFVFSLLWGFFIVFFIGLKQIERKYALVFFRNRLSL</sequence>
<feature type="transmembrane region" description="Helical" evidence="6">
    <location>
        <begin position="125"/>
        <end position="147"/>
    </location>
</feature>
<keyword evidence="4 6" id="KW-1133">Transmembrane helix</keyword>
<feature type="transmembrane region" description="Helical" evidence="6">
    <location>
        <begin position="12"/>
        <end position="31"/>
    </location>
</feature>
<evidence type="ECO:0000313" key="8">
    <source>
        <dbReference type="Proteomes" id="UP001597440"/>
    </source>
</evidence>
<organism evidence="7 8">
    <name type="scientific">Sphingobacterium tabacisoli</name>
    <dbReference type="NCBI Taxonomy" id="2044855"/>
    <lineage>
        <taxon>Bacteria</taxon>
        <taxon>Pseudomonadati</taxon>
        <taxon>Bacteroidota</taxon>
        <taxon>Sphingobacteriia</taxon>
        <taxon>Sphingobacteriales</taxon>
        <taxon>Sphingobacteriaceae</taxon>
        <taxon>Sphingobacterium</taxon>
    </lineage>
</organism>
<evidence type="ECO:0000256" key="4">
    <source>
        <dbReference type="ARBA" id="ARBA00022989"/>
    </source>
</evidence>
<keyword evidence="8" id="KW-1185">Reference proteome</keyword>
<evidence type="ECO:0000256" key="3">
    <source>
        <dbReference type="ARBA" id="ARBA00022692"/>
    </source>
</evidence>
<protein>
    <recommendedName>
        <fullName evidence="9">Na+-driven multidrug efflux pump</fullName>
    </recommendedName>
</protein>
<accession>A0ABW5L7H1</accession>
<dbReference type="InterPro" id="IPR050833">
    <property type="entry name" value="Poly_Biosynth_Transport"/>
</dbReference>
<feature type="transmembrane region" description="Helical" evidence="6">
    <location>
        <begin position="159"/>
        <end position="181"/>
    </location>
</feature>
<comment type="subcellular location">
    <subcellularLocation>
        <location evidence="1">Cell membrane</location>
        <topology evidence="1">Multi-pass membrane protein</topology>
    </subcellularLocation>
</comment>
<feature type="transmembrane region" description="Helical" evidence="6">
    <location>
        <begin position="43"/>
        <end position="65"/>
    </location>
</feature>
<evidence type="ECO:0008006" key="9">
    <source>
        <dbReference type="Google" id="ProtNLM"/>
    </source>
</evidence>
<feature type="transmembrane region" description="Helical" evidence="6">
    <location>
        <begin position="347"/>
        <end position="368"/>
    </location>
</feature>
<dbReference type="Proteomes" id="UP001597440">
    <property type="component" value="Unassembled WGS sequence"/>
</dbReference>
<keyword evidence="2" id="KW-1003">Cell membrane</keyword>
<feature type="transmembrane region" description="Helical" evidence="6">
    <location>
        <begin position="435"/>
        <end position="455"/>
    </location>
</feature>
<keyword evidence="3 6" id="KW-0812">Transmembrane</keyword>
<evidence type="ECO:0000256" key="5">
    <source>
        <dbReference type="ARBA" id="ARBA00023136"/>
    </source>
</evidence>
<feature type="transmembrane region" description="Helical" evidence="6">
    <location>
        <begin position="467"/>
        <end position="486"/>
    </location>
</feature>